<accession>A0A3B1BHF1</accession>
<dbReference type="InterPro" id="IPR007059">
    <property type="entry name" value="DmsC"/>
</dbReference>
<keyword evidence="1" id="KW-0812">Transmembrane</keyword>
<feature type="non-terminal residue" evidence="2">
    <location>
        <position position="342"/>
    </location>
</feature>
<evidence type="ECO:0000313" key="2">
    <source>
        <dbReference type="EMBL" id="VAX17529.1"/>
    </source>
</evidence>
<dbReference type="GO" id="GO:0019645">
    <property type="term" value="P:anaerobic electron transport chain"/>
    <property type="evidence" value="ECO:0007669"/>
    <property type="project" value="InterPro"/>
</dbReference>
<dbReference type="PANTHER" id="PTHR38095">
    <property type="entry name" value="ANAEROBIC DIMETHYL SULFOXIDE REDUCTASE CHAIN YNFH"/>
    <property type="match status" value="1"/>
</dbReference>
<evidence type="ECO:0008006" key="3">
    <source>
        <dbReference type="Google" id="ProtNLM"/>
    </source>
</evidence>
<feature type="transmembrane region" description="Helical" evidence="1">
    <location>
        <begin position="179"/>
        <end position="202"/>
    </location>
</feature>
<feature type="transmembrane region" description="Helical" evidence="1">
    <location>
        <begin position="283"/>
        <end position="305"/>
    </location>
</feature>
<name>A0A3B1BHF1_9ZZZZ</name>
<keyword evidence="1" id="KW-0472">Membrane</keyword>
<feature type="transmembrane region" description="Helical" evidence="1">
    <location>
        <begin position="114"/>
        <end position="138"/>
    </location>
</feature>
<sequence length="342" mass="36496">MSPEYSIILLTVFAGAGQGLFACLVAGDALGFITGAPMDINVMLAGSVVSLGMTIAGVGSSFLHLTHPERGIKTIKQWKKSWLSLEAILLPVFMGFVALYGFLAFSGADTSLRLAVGGLGVISAMALYLASGMIYAAVPYIKEWSTPYTPINFTLIGLASGGAVQVGLLRFLGGSHLTSLVMIAGLLAVTFTAMVVKLAYYLRNRRLYQPLTIQSALGINHPDIVLMDMGTGYMHYNTKEYAYKGYKNSRETIRIASIILLFILPLALMTIDYMPLFKGEVTGAMAGGGALALITAVSMIAGALMERWLFFVDGSHAQNLYYGGSKDFVTANPILQAAKKGA</sequence>
<feature type="transmembrane region" description="Helical" evidence="1">
    <location>
        <begin position="87"/>
        <end position="108"/>
    </location>
</feature>
<dbReference type="Pfam" id="PF04976">
    <property type="entry name" value="DmsC"/>
    <property type="match status" value="1"/>
</dbReference>
<evidence type="ECO:0000256" key="1">
    <source>
        <dbReference type="SAM" id="Phobius"/>
    </source>
</evidence>
<proteinExistence type="predicted"/>
<organism evidence="2">
    <name type="scientific">hydrothermal vent metagenome</name>
    <dbReference type="NCBI Taxonomy" id="652676"/>
    <lineage>
        <taxon>unclassified sequences</taxon>
        <taxon>metagenomes</taxon>
        <taxon>ecological metagenomes</taxon>
    </lineage>
</organism>
<dbReference type="AlphaFoldDB" id="A0A3B1BHF1"/>
<feature type="transmembrane region" description="Helical" evidence="1">
    <location>
        <begin position="253"/>
        <end position="271"/>
    </location>
</feature>
<feature type="transmembrane region" description="Helical" evidence="1">
    <location>
        <begin position="42"/>
        <end position="66"/>
    </location>
</feature>
<dbReference type="EMBL" id="UOGA01000098">
    <property type="protein sequence ID" value="VAX17529.1"/>
    <property type="molecule type" value="Genomic_DNA"/>
</dbReference>
<feature type="transmembrane region" description="Helical" evidence="1">
    <location>
        <begin position="7"/>
        <end position="30"/>
    </location>
</feature>
<dbReference type="GO" id="GO:0009390">
    <property type="term" value="C:dimethyl sulfoxide reductase complex"/>
    <property type="evidence" value="ECO:0007669"/>
    <property type="project" value="TreeGrafter"/>
</dbReference>
<reference evidence="2" key="1">
    <citation type="submission" date="2018-06" db="EMBL/GenBank/DDBJ databases">
        <authorList>
            <person name="Zhirakovskaya E."/>
        </authorList>
    </citation>
    <scope>NUCLEOTIDE SEQUENCE</scope>
</reference>
<dbReference type="GO" id="GO:0005886">
    <property type="term" value="C:plasma membrane"/>
    <property type="evidence" value="ECO:0007669"/>
    <property type="project" value="TreeGrafter"/>
</dbReference>
<protein>
    <recommendedName>
        <fullName evidence="3">Anaerobic dimethyl sulfoxide reductase chain C, anchor subunit</fullName>
    </recommendedName>
</protein>
<feature type="transmembrane region" description="Helical" evidence="1">
    <location>
        <begin position="150"/>
        <end position="173"/>
    </location>
</feature>
<dbReference type="PANTHER" id="PTHR38095:SF1">
    <property type="entry name" value="ANAEROBIC DIMETHYL SULFOXIDE REDUCTASE CHAIN YNFH"/>
    <property type="match status" value="1"/>
</dbReference>
<keyword evidence="1" id="KW-1133">Transmembrane helix</keyword>
<gene>
    <name evidence="2" type="ORF">MNBD_NITROSPINAE04-516</name>
</gene>
<dbReference type="GO" id="GO:0009389">
    <property type="term" value="F:dimethyl sulfoxide reductase activity"/>
    <property type="evidence" value="ECO:0007669"/>
    <property type="project" value="TreeGrafter"/>
</dbReference>